<dbReference type="Pfam" id="PF03471">
    <property type="entry name" value="CorC_HlyC"/>
    <property type="match status" value="1"/>
</dbReference>
<dbReference type="Pfam" id="PF00571">
    <property type="entry name" value="CBS"/>
    <property type="match status" value="1"/>
</dbReference>
<dbReference type="PROSITE" id="PS51371">
    <property type="entry name" value="CBS"/>
    <property type="match status" value="1"/>
</dbReference>
<comment type="similarity">
    <text evidence="2">Belongs to the UPF0053 family.</text>
</comment>
<evidence type="ECO:0000256" key="1">
    <source>
        <dbReference type="ARBA" id="ARBA00004141"/>
    </source>
</evidence>
<dbReference type="InterPro" id="IPR000644">
    <property type="entry name" value="CBS_dom"/>
</dbReference>
<dbReference type="GO" id="GO:0005886">
    <property type="term" value="C:plasma membrane"/>
    <property type="evidence" value="ECO:0007669"/>
    <property type="project" value="TreeGrafter"/>
</dbReference>
<gene>
    <name evidence="13" type="ORF">HMPREF9709_01352</name>
</gene>
<dbReference type="PANTHER" id="PTHR22777">
    <property type="entry name" value="HEMOLYSIN-RELATED"/>
    <property type="match status" value="1"/>
</dbReference>
<keyword evidence="7 9" id="KW-0472">Membrane</keyword>
<reference evidence="13 14" key="1">
    <citation type="submission" date="2012-01" db="EMBL/GenBank/DDBJ databases">
        <title>The Genome Sequence of Helcococcus kunzii ATCC 51366.</title>
        <authorList>
            <consortium name="The Broad Institute Genome Sequencing Platform"/>
            <person name="Earl A."/>
            <person name="Ward D."/>
            <person name="Feldgarden M."/>
            <person name="Gevers D."/>
            <person name="Huys G."/>
            <person name="Young S.K."/>
            <person name="Zeng Q."/>
            <person name="Gargeya S."/>
            <person name="Fitzgerald M."/>
            <person name="Haas B."/>
            <person name="Abouelleil A."/>
            <person name="Alvarado L."/>
            <person name="Arachchi H.M."/>
            <person name="Berlin A."/>
            <person name="Chapman S.B."/>
            <person name="Gearin G."/>
            <person name="Goldberg J."/>
            <person name="Griggs A."/>
            <person name="Gujja S."/>
            <person name="Hansen M."/>
            <person name="Heiman D."/>
            <person name="Howarth C."/>
            <person name="Larimer J."/>
            <person name="Lui A."/>
            <person name="MacDonald P.J.P."/>
            <person name="McCowen C."/>
            <person name="Montmayeur A."/>
            <person name="Murphy C."/>
            <person name="Neiman D."/>
            <person name="Pearson M."/>
            <person name="Priest M."/>
            <person name="Roberts A."/>
            <person name="Saif S."/>
            <person name="Shea T."/>
            <person name="Sisk P."/>
            <person name="Stolte C."/>
            <person name="Sykes S."/>
            <person name="Wortman J."/>
            <person name="Nusbaum C."/>
            <person name="Birren B."/>
        </authorList>
    </citation>
    <scope>NUCLEOTIDE SEQUENCE [LARGE SCALE GENOMIC DNA]</scope>
    <source>
        <strain evidence="13 14">ATCC 51366</strain>
    </source>
</reference>
<protein>
    <recommendedName>
        <fullName evidence="15">Hemolysin</fullName>
    </recommendedName>
</protein>
<evidence type="ECO:0000313" key="13">
    <source>
        <dbReference type="EMBL" id="EHR33308.1"/>
    </source>
</evidence>
<dbReference type="EMBL" id="AGEI01000024">
    <property type="protein sequence ID" value="EHR33308.1"/>
    <property type="molecule type" value="Genomic_DNA"/>
</dbReference>
<dbReference type="InterPro" id="IPR036318">
    <property type="entry name" value="FAD-bd_PCMH-like_sf"/>
</dbReference>
<feature type="transmembrane region" description="Helical" evidence="10">
    <location>
        <begin position="73"/>
        <end position="98"/>
    </location>
</feature>
<dbReference type="InterPro" id="IPR002550">
    <property type="entry name" value="CNNM"/>
</dbReference>
<evidence type="ECO:0000259" key="12">
    <source>
        <dbReference type="PROSITE" id="PS51846"/>
    </source>
</evidence>
<dbReference type="HOGENOM" id="CLU_015237_4_0_9"/>
<dbReference type="PATRIC" id="fig|883114.3.peg.1344"/>
<keyword evidence="6 8" id="KW-0129">CBS domain</keyword>
<dbReference type="InterPro" id="IPR016169">
    <property type="entry name" value="FAD-bd_PCMH_sub2"/>
</dbReference>
<dbReference type="eggNOG" id="COG1253">
    <property type="taxonomic scope" value="Bacteria"/>
</dbReference>
<feature type="domain" description="CBS" evidence="11">
    <location>
        <begin position="298"/>
        <end position="355"/>
    </location>
</feature>
<name>H3NPT0_9FIRM</name>
<dbReference type="SUPFAM" id="SSF54631">
    <property type="entry name" value="CBS-domain pair"/>
    <property type="match status" value="1"/>
</dbReference>
<evidence type="ECO:0000313" key="14">
    <source>
        <dbReference type="Proteomes" id="UP000004191"/>
    </source>
</evidence>
<keyword evidence="5 9" id="KW-1133">Transmembrane helix</keyword>
<dbReference type="AlphaFoldDB" id="H3NPT0"/>
<evidence type="ECO:0000256" key="7">
    <source>
        <dbReference type="ARBA" id="ARBA00023136"/>
    </source>
</evidence>
<feature type="domain" description="CNNM transmembrane" evidence="12">
    <location>
        <begin position="13"/>
        <end position="215"/>
    </location>
</feature>
<feature type="transmembrane region" description="Helical" evidence="10">
    <location>
        <begin position="118"/>
        <end position="135"/>
    </location>
</feature>
<dbReference type="RefSeq" id="WP_005398867.1">
    <property type="nucleotide sequence ID" value="NZ_JH601088.1"/>
</dbReference>
<sequence>MDIPQAVPEVDLGNGNLLGQLILIIILTLVNAFFAASEMAMVSVDQGRLKHDAEDGDKKAESILNLLKDQSNLLSVIQVAITLAGFLNSASAATGISIKLGYAMSNWGVPYSRTVSQILITLILSFITIVFGELIPKRVAIVRSEEFARSAVGTISFVNKLFKPFVWLLSKTTNLFLKLLGIRAEDMEARITINDIKSLVQQGHSQGIIDAVESEMINSVINFDETYAEEIMTPRTEVFMIDINDEFSEYKDDMLSLKYSRIPVYNEDVDNIIGVLYLKDYLLESYIVGFENVNIRKIMKPAYFVPERKNINELFSELQTNNRHMALLIDEYGGFAGIVTMEDLIEEIVGNIDDEYDHDEPEIRKISDDVYEVKASISIRDFNYETGSKIDEETDDYDTIGGLIIYLLGYIPNDEEKPKIDYENLSIQVLEVKDKRIITAKITVYDEFTHKREDDLENEIDEAK</sequence>
<evidence type="ECO:0000256" key="6">
    <source>
        <dbReference type="ARBA" id="ARBA00023122"/>
    </source>
</evidence>
<dbReference type="OrthoDB" id="9798188at2"/>
<dbReference type="Pfam" id="PF01595">
    <property type="entry name" value="CNNM"/>
    <property type="match status" value="1"/>
</dbReference>
<dbReference type="CDD" id="cd04590">
    <property type="entry name" value="CBS_pair_CorC_HlyC_assoc"/>
    <property type="match status" value="1"/>
</dbReference>
<evidence type="ECO:0008006" key="15">
    <source>
        <dbReference type="Google" id="ProtNLM"/>
    </source>
</evidence>
<evidence type="ECO:0000256" key="5">
    <source>
        <dbReference type="ARBA" id="ARBA00022989"/>
    </source>
</evidence>
<dbReference type="PANTHER" id="PTHR22777:SF17">
    <property type="entry name" value="UPF0053 PROTEIN SLL0260"/>
    <property type="match status" value="1"/>
</dbReference>
<evidence type="ECO:0000256" key="4">
    <source>
        <dbReference type="ARBA" id="ARBA00022737"/>
    </source>
</evidence>
<evidence type="ECO:0000259" key="11">
    <source>
        <dbReference type="PROSITE" id="PS51371"/>
    </source>
</evidence>
<dbReference type="InterPro" id="IPR044751">
    <property type="entry name" value="Ion_transp-like_CBS"/>
</dbReference>
<evidence type="ECO:0000256" key="8">
    <source>
        <dbReference type="PROSITE-ProRule" id="PRU00703"/>
    </source>
</evidence>
<dbReference type="Gene3D" id="3.30.465.10">
    <property type="match status" value="1"/>
</dbReference>
<evidence type="ECO:0000256" key="9">
    <source>
        <dbReference type="PROSITE-ProRule" id="PRU01193"/>
    </source>
</evidence>
<dbReference type="GO" id="GO:0050660">
    <property type="term" value="F:flavin adenine dinucleotide binding"/>
    <property type="evidence" value="ECO:0007669"/>
    <property type="project" value="InterPro"/>
</dbReference>
<dbReference type="Gene3D" id="3.10.580.10">
    <property type="entry name" value="CBS-domain"/>
    <property type="match status" value="1"/>
</dbReference>
<dbReference type="SUPFAM" id="SSF56176">
    <property type="entry name" value="FAD-binding/transporter-associated domain-like"/>
    <property type="match status" value="1"/>
</dbReference>
<keyword evidence="4" id="KW-0677">Repeat</keyword>
<accession>H3NPT0</accession>
<dbReference type="STRING" id="883114.HMPREF9709_01352"/>
<keyword evidence="14" id="KW-1185">Reference proteome</keyword>
<dbReference type="Proteomes" id="UP000004191">
    <property type="component" value="Unassembled WGS sequence"/>
</dbReference>
<feature type="transmembrane region" description="Helical" evidence="10">
    <location>
        <begin position="17"/>
        <end position="36"/>
    </location>
</feature>
<proteinExistence type="inferred from homology"/>
<dbReference type="GeneID" id="96999318"/>
<dbReference type="InterPro" id="IPR005170">
    <property type="entry name" value="Transptr-assoc_dom"/>
</dbReference>
<evidence type="ECO:0000256" key="2">
    <source>
        <dbReference type="ARBA" id="ARBA00006337"/>
    </source>
</evidence>
<comment type="caution">
    <text evidence="13">The sequence shown here is derived from an EMBL/GenBank/DDBJ whole genome shotgun (WGS) entry which is preliminary data.</text>
</comment>
<evidence type="ECO:0000256" key="3">
    <source>
        <dbReference type="ARBA" id="ARBA00022692"/>
    </source>
</evidence>
<keyword evidence="3 9" id="KW-0812">Transmembrane</keyword>
<evidence type="ECO:0000256" key="10">
    <source>
        <dbReference type="SAM" id="Phobius"/>
    </source>
</evidence>
<dbReference type="FunFam" id="3.10.580.10:FF:000002">
    <property type="entry name" value="Magnesium/cobalt efflux protein CorC"/>
    <property type="match status" value="1"/>
</dbReference>
<dbReference type="SMART" id="SM01091">
    <property type="entry name" value="CorC_HlyC"/>
    <property type="match status" value="1"/>
</dbReference>
<organism evidence="13 14">
    <name type="scientific">Helcococcus kunzii ATCC 51366</name>
    <dbReference type="NCBI Taxonomy" id="883114"/>
    <lineage>
        <taxon>Bacteria</taxon>
        <taxon>Bacillati</taxon>
        <taxon>Bacillota</taxon>
        <taxon>Tissierellia</taxon>
        <taxon>Tissierellales</taxon>
        <taxon>Peptoniphilaceae</taxon>
        <taxon>Helcococcus</taxon>
    </lineage>
</organism>
<dbReference type="InterPro" id="IPR046342">
    <property type="entry name" value="CBS_dom_sf"/>
</dbReference>
<comment type="subcellular location">
    <subcellularLocation>
        <location evidence="1">Membrane</location>
        <topology evidence="1">Multi-pass membrane protein</topology>
    </subcellularLocation>
</comment>
<dbReference type="PROSITE" id="PS51846">
    <property type="entry name" value="CNNM"/>
    <property type="match status" value="1"/>
</dbReference>